<reference evidence="3" key="1">
    <citation type="submission" date="2022-08" db="EMBL/GenBank/DDBJ databases">
        <authorList>
            <person name="Gutierrez-Valencia J."/>
        </authorList>
    </citation>
    <scope>NUCLEOTIDE SEQUENCE</scope>
</reference>
<feature type="compositionally biased region" description="Basic residues" evidence="1">
    <location>
        <begin position="47"/>
        <end position="56"/>
    </location>
</feature>
<dbReference type="AlphaFoldDB" id="A0AAV0KYA7"/>
<dbReference type="PANTHER" id="PTHR34272">
    <property type="entry name" value="EXPRESSED PROTEIN"/>
    <property type="match status" value="1"/>
</dbReference>
<comment type="caution">
    <text evidence="3">The sequence shown here is derived from an EMBL/GenBank/DDBJ whole genome shotgun (WGS) entry which is preliminary data.</text>
</comment>
<name>A0AAV0KYA7_9ROSI</name>
<sequence>MTDHSSRPPAGDQLLQLSLQLGTLSTTPRRRDARVQARRTGITKNRPAGRRPRRPRSNPVPEGKSETIPAPYPWATNQRARIHTMSHLISQGITSITGQVQCKKCEERYEMSYDLVSKFEEVAAFISENKYRMHDRAPAVWSDPTLPDCRACGGTDCAKPVMAKKRDINWLFLLLGQLIGCCKLWDLKYFCKHTSNHRTGAKDRVLYLTYLAVCKQLVPSGPFDA</sequence>
<evidence type="ECO:0000259" key="2">
    <source>
        <dbReference type="Pfam" id="PF23324"/>
    </source>
</evidence>
<evidence type="ECO:0000256" key="1">
    <source>
        <dbReference type="SAM" id="MobiDB-lite"/>
    </source>
</evidence>
<organism evidence="3 4">
    <name type="scientific">Linum tenue</name>
    <dbReference type="NCBI Taxonomy" id="586396"/>
    <lineage>
        <taxon>Eukaryota</taxon>
        <taxon>Viridiplantae</taxon>
        <taxon>Streptophyta</taxon>
        <taxon>Embryophyta</taxon>
        <taxon>Tracheophyta</taxon>
        <taxon>Spermatophyta</taxon>
        <taxon>Magnoliopsida</taxon>
        <taxon>eudicotyledons</taxon>
        <taxon>Gunneridae</taxon>
        <taxon>Pentapetalae</taxon>
        <taxon>rosids</taxon>
        <taxon>fabids</taxon>
        <taxon>Malpighiales</taxon>
        <taxon>Linaceae</taxon>
        <taxon>Linum</taxon>
    </lineage>
</organism>
<gene>
    <name evidence="3" type="ORF">LITE_LOCUS20930</name>
</gene>
<feature type="domain" description="DUF7086" evidence="2">
    <location>
        <begin position="86"/>
        <end position="217"/>
    </location>
</feature>
<accession>A0AAV0KYA7</accession>
<protein>
    <recommendedName>
        <fullName evidence="2">DUF7086 domain-containing protein</fullName>
    </recommendedName>
</protein>
<dbReference type="Pfam" id="PF23324">
    <property type="entry name" value="DUF7086"/>
    <property type="match status" value="1"/>
</dbReference>
<evidence type="ECO:0000313" key="3">
    <source>
        <dbReference type="EMBL" id="CAI0426775.1"/>
    </source>
</evidence>
<dbReference type="PANTHER" id="PTHR34272:SF1">
    <property type="entry name" value="EXPRESSED PROTEIN"/>
    <property type="match status" value="1"/>
</dbReference>
<dbReference type="InterPro" id="IPR055513">
    <property type="entry name" value="DUF7086"/>
</dbReference>
<dbReference type="Proteomes" id="UP001154282">
    <property type="component" value="Unassembled WGS sequence"/>
</dbReference>
<proteinExistence type="predicted"/>
<keyword evidence="4" id="KW-1185">Reference proteome</keyword>
<feature type="region of interest" description="Disordered" evidence="1">
    <location>
        <begin position="21"/>
        <end position="71"/>
    </location>
</feature>
<evidence type="ECO:0000313" key="4">
    <source>
        <dbReference type="Proteomes" id="UP001154282"/>
    </source>
</evidence>
<dbReference type="EMBL" id="CAMGYJ010000005">
    <property type="protein sequence ID" value="CAI0426775.1"/>
    <property type="molecule type" value="Genomic_DNA"/>
</dbReference>